<dbReference type="EMBL" id="JAPDSH010000001">
    <property type="protein sequence ID" value="MDF0478949.1"/>
    <property type="molecule type" value="Genomic_DNA"/>
</dbReference>
<comment type="caution">
    <text evidence="1">The sequence shown here is derived from an EMBL/GenBank/DDBJ whole genome shotgun (WGS) entry which is preliminary data.</text>
</comment>
<dbReference type="Pfam" id="PF06486">
    <property type="entry name" value="DUF1093"/>
    <property type="match status" value="1"/>
</dbReference>
<dbReference type="InterPro" id="IPR036166">
    <property type="entry name" value="YxeA-like_sf"/>
</dbReference>
<name>A0ABT5WYX1_9ENTE</name>
<accession>A0ABT5WYX1</accession>
<organism evidence="1 2">
    <name type="scientific">Vagococcus proximus</name>
    <dbReference type="NCBI Taxonomy" id="2991417"/>
    <lineage>
        <taxon>Bacteria</taxon>
        <taxon>Bacillati</taxon>
        <taxon>Bacillota</taxon>
        <taxon>Bacilli</taxon>
        <taxon>Lactobacillales</taxon>
        <taxon>Enterococcaceae</taxon>
        <taxon>Vagococcus</taxon>
    </lineage>
</organism>
<dbReference type="PANTHER" id="PTHR36433">
    <property type="entry name" value="HYPOTHETICAL CYTOSOLIC PROTEIN"/>
    <property type="match status" value="1"/>
</dbReference>
<dbReference type="SUPFAM" id="SSF159121">
    <property type="entry name" value="BC4932-like"/>
    <property type="match status" value="1"/>
</dbReference>
<dbReference type="NCBIfam" id="TIGR01655">
    <property type="entry name" value="yxeA_fam"/>
    <property type="match status" value="1"/>
</dbReference>
<evidence type="ECO:0000313" key="1">
    <source>
        <dbReference type="EMBL" id="MDF0478949.1"/>
    </source>
</evidence>
<gene>
    <name evidence="1" type="ORF">OL233_01500</name>
</gene>
<dbReference type="PANTHER" id="PTHR36433:SF2">
    <property type="entry name" value="YXEA FAMILY PROTEIN"/>
    <property type="match status" value="1"/>
</dbReference>
<sequence length="121" mass="13482">MKKIALVLVIILGMVVVLPSTLKAVVPEGQLVDRFNPFVKKEDCYVKTADKYGTAKSQGGYDYSQKAVNDSGEAREITFYAGKKLKEKVYLKLDSKGSFVESWEEVTEEEVPEKALSELAK</sequence>
<evidence type="ECO:0000313" key="2">
    <source>
        <dbReference type="Proteomes" id="UP001147148"/>
    </source>
</evidence>
<proteinExistence type="predicted"/>
<keyword evidence="2" id="KW-1185">Reference proteome</keyword>
<dbReference type="RefSeq" id="WP_275470603.1">
    <property type="nucleotide sequence ID" value="NZ_JAPDSH010000001.1"/>
</dbReference>
<dbReference type="Proteomes" id="UP001147148">
    <property type="component" value="Unassembled WGS sequence"/>
</dbReference>
<dbReference type="InterPro" id="IPR006542">
    <property type="entry name" value="DUF1093"/>
</dbReference>
<protein>
    <submittedName>
        <fullName evidence="1">YxeA family protein</fullName>
    </submittedName>
</protein>
<reference evidence="1" key="1">
    <citation type="submission" date="2022-10" db="EMBL/GenBank/DDBJ databases">
        <title>Vagococcus sp. isolated from poultry meat.</title>
        <authorList>
            <person name="Johansson P."/>
            <person name="Bjorkroth J."/>
        </authorList>
    </citation>
    <scope>NUCLEOTIDE SEQUENCE</scope>
    <source>
        <strain evidence="1">PNs007</strain>
    </source>
</reference>
<dbReference type="Gene3D" id="2.40.50.480">
    <property type="match status" value="1"/>
</dbReference>